<feature type="domain" description="Ig-like" evidence="3">
    <location>
        <begin position="172"/>
        <end position="266"/>
    </location>
</feature>
<dbReference type="SUPFAM" id="SSF48726">
    <property type="entry name" value="Immunoglobulin"/>
    <property type="match status" value="2"/>
</dbReference>
<dbReference type="InterPro" id="IPR003599">
    <property type="entry name" value="Ig_sub"/>
</dbReference>
<feature type="domain" description="Ig-like" evidence="3">
    <location>
        <begin position="79"/>
        <end position="169"/>
    </location>
</feature>
<dbReference type="GO" id="GO:0004672">
    <property type="term" value="F:protein kinase activity"/>
    <property type="evidence" value="ECO:0007669"/>
    <property type="project" value="TreeGrafter"/>
</dbReference>
<comment type="caution">
    <text evidence="4">The sequence shown here is derived from an EMBL/GenBank/DDBJ whole genome shotgun (WGS) entry which is preliminary data.</text>
</comment>
<keyword evidence="1" id="KW-0393">Immunoglobulin domain</keyword>
<dbReference type="AlphaFoldDB" id="A0AAD4QUG6"/>
<dbReference type="Pfam" id="PF07679">
    <property type="entry name" value="I-set"/>
    <property type="match status" value="2"/>
</dbReference>
<proteinExistence type="predicted"/>
<dbReference type="PROSITE" id="PS50835">
    <property type="entry name" value="IG_LIKE"/>
    <property type="match status" value="2"/>
</dbReference>
<accession>A0AAD4QUG6</accession>
<dbReference type="SMART" id="SM00409">
    <property type="entry name" value="IG"/>
    <property type="match status" value="2"/>
</dbReference>
<dbReference type="Proteomes" id="UP001201812">
    <property type="component" value="Unassembled WGS sequence"/>
</dbReference>
<feature type="region of interest" description="Disordered" evidence="2">
    <location>
        <begin position="46"/>
        <end position="72"/>
    </location>
</feature>
<evidence type="ECO:0000313" key="5">
    <source>
        <dbReference type="Proteomes" id="UP001201812"/>
    </source>
</evidence>
<dbReference type="InterPro" id="IPR013783">
    <property type="entry name" value="Ig-like_fold"/>
</dbReference>
<dbReference type="InterPro" id="IPR007110">
    <property type="entry name" value="Ig-like_dom"/>
</dbReference>
<reference evidence="4" key="1">
    <citation type="submission" date="2022-01" db="EMBL/GenBank/DDBJ databases">
        <title>Genome Sequence Resource for Two Populations of Ditylenchus destructor, the Migratory Endoparasitic Phytonematode.</title>
        <authorList>
            <person name="Zhang H."/>
            <person name="Lin R."/>
            <person name="Xie B."/>
        </authorList>
    </citation>
    <scope>NUCLEOTIDE SEQUENCE</scope>
    <source>
        <strain evidence="4">BazhouSP</strain>
    </source>
</reference>
<evidence type="ECO:0000256" key="1">
    <source>
        <dbReference type="ARBA" id="ARBA00023319"/>
    </source>
</evidence>
<evidence type="ECO:0000259" key="3">
    <source>
        <dbReference type="PROSITE" id="PS50835"/>
    </source>
</evidence>
<dbReference type="PANTHER" id="PTHR47633">
    <property type="entry name" value="IMMUNOGLOBULIN"/>
    <property type="match status" value="1"/>
</dbReference>
<feature type="compositionally biased region" description="Basic and acidic residues" evidence="2">
    <location>
        <begin position="53"/>
        <end position="64"/>
    </location>
</feature>
<dbReference type="Gene3D" id="2.60.40.10">
    <property type="entry name" value="Immunoglobulins"/>
    <property type="match status" value="2"/>
</dbReference>
<evidence type="ECO:0000256" key="2">
    <source>
        <dbReference type="SAM" id="MobiDB-lite"/>
    </source>
</evidence>
<gene>
    <name evidence="4" type="ORF">DdX_18998</name>
</gene>
<dbReference type="InterPro" id="IPR013098">
    <property type="entry name" value="Ig_I-set"/>
</dbReference>
<feature type="region of interest" description="Disordered" evidence="2">
    <location>
        <begin position="337"/>
        <end position="365"/>
    </location>
</feature>
<name>A0AAD4QUG6_9BILA</name>
<dbReference type="InterPro" id="IPR036179">
    <property type="entry name" value="Ig-like_dom_sf"/>
</dbReference>
<sequence length="365" mass="41056">MNSEQGPVNLDQFEHWQHDQLNDDEEDIAESGAFIWGDSGFSWNYEPSTSSSHETDENNVHQDSTRNGQSTVIPLPWKPSVVEGLTDQVVAEGEELVFQVKVQGEIKKVKWRKDGQPAKKNSRVKVQKIDSETYRLTITKAELSDAGEFQVQIINDVGRAVSSAHAEIDQIPKIVNSLVPAETDEYGDVVFRVEVSVPVWEVKWYKNGQEIKPSSHFQIRCCRNLKDFAPKKYKLEINKVGPDDEAIYKVILSNKAGSCESEAALTVNKTVIHKNANGLKKTTVDTAVSLVTLVMPQSSKAKIVQPNDSAINLLPPLEYITIDEEIEMQVSSHNSAANLIQKKQRKRTLPKNDRNKLMEISSKRY</sequence>
<keyword evidence="5" id="KW-1185">Reference proteome</keyword>
<dbReference type="FunFam" id="2.60.40.10:FF:000107">
    <property type="entry name" value="Myosin, light chain kinase a"/>
    <property type="match status" value="1"/>
</dbReference>
<dbReference type="EMBL" id="JAKKPZ010000323">
    <property type="protein sequence ID" value="KAI1696534.1"/>
    <property type="molecule type" value="Genomic_DNA"/>
</dbReference>
<dbReference type="PANTHER" id="PTHR47633:SF8">
    <property type="entry name" value="SPEG NEIGHBOR PROTEIN"/>
    <property type="match status" value="1"/>
</dbReference>
<protein>
    <submittedName>
        <fullName evidence="4">Immunoglobulin i-set domain-containing protein</fullName>
    </submittedName>
</protein>
<evidence type="ECO:0000313" key="4">
    <source>
        <dbReference type="EMBL" id="KAI1696534.1"/>
    </source>
</evidence>
<organism evidence="4 5">
    <name type="scientific">Ditylenchus destructor</name>
    <dbReference type="NCBI Taxonomy" id="166010"/>
    <lineage>
        <taxon>Eukaryota</taxon>
        <taxon>Metazoa</taxon>
        <taxon>Ecdysozoa</taxon>
        <taxon>Nematoda</taxon>
        <taxon>Chromadorea</taxon>
        <taxon>Rhabditida</taxon>
        <taxon>Tylenchina</taxon>
        <taxon>Tylenchomorpha</taxon>
        <taxon>Sphaerularioidea</taxon>
        <taxon>Anguinidae</taxon>
        <taxon>Anguininae</taxon>
        <taxon>Ditylenchus</taxon>
    </lineage>
</organism>